<dbReference type="Proteomes" id="UP000265520">
    <property type="component" value="Unassembled WGS sequence"/>
</dbReference>
<accession>A0A392USX7</accession>
<organism evidence="2 3">
    <name type="scientific">Trifolium medium</name>
    <dbReference type="NCBI Taxonomy" id="97028"/>
    <lineage>
        <taxon>Eukaryota</taxon>
        <taxon>Viridiplantae</taxon>
        <taxon>Streptophyta</taxon>
        <taxon>Embryophyta</taxon>
        <taxon>Tracheophyta</taxon>
        <taxon>Spermatophyta</taxon>
        <taxon>Magnoliopsida</taxon>
        <taxon>eudicotyledons</taxon>
        <taxon>Gunneridae</taxon>
        <taxon>Pentapetalae</taxon>
        <taxon>rosids</taxon>
        <taxon>fabids</taxon>
        <taxon>Fabales</taxon>
        <taxon>Fabaceae</taxon>
        <taxon>Papilionoideae</taxon>
        <taxon>50 kb inversion clade</taxon>
        <taxon>NPAAA clade</taxon>
        <taxon>Hologalegina</taxon>
        <taxon>IRL clade</taxon>
        <taxon>Trifolieae</taxon>
        <taxon>Trifolium</taxon>
    </lineage>
</organism>
<sequence length="64" mass="7068">NPSTSVKESENRRVKTTAGRKKGLSKTSFDFDENPIESNTEIPVDTAAGMNLDAKTLRKTDQKI</sequence>
<dbReference type="EMBL" id="LXQA010965490">
    <property type="protein sequence ID" value="MCI79076.1"/>
    <property type="molecule type" value="Genomic_DNA"/>
</dbReference>
<comment type="caution">
    <text evidence="2">The sequence shown here is derived from an EMBL/GenBank/DDBJ whole genome shotgun (WGS) entry which is preliminary data.</text>
</comment>
<protein>
    <submittedName>
        <fullName evidence="2">Uncharacterized protein</fullName>
    </submittedName>
</protein>
<dbReference type="AlphaFoldDB" id="A0A392USX7"/>
<name>A0A392USX7_9FABA</name>
<feature type="compositionally biased region" description="Basic residues" evidence="1">
    <location>
        <begin position="14"/>
        <end position="24"/>
    </location>
</feature>
<feature type="non-terminal residue" evidence="2">
    <location>
        <position position="64"/>
    </location>
</feature>
<evidence type="ECO:0000313" key="3">
    <source>
        <dbReference type="Proteomes" id="UP000265520"/>
    </source>
</evidence>
<reference evidence="2 3" key="1">
    <citation type="journal article" date="2018" name="Front. Plant Sci.">
        <title>Red Clover (Trifolium pratense) and Zigzag Clover (T. medium) - A Picture of Genomic Similarities and Differences.</title>
        <authorList>
            <person name="Dluhosova J."/>
            <person name="Istvanek J."/>
            <person name="Nedelnik J."/>
            <person name="Repkova J."/>
        </authorList>
    </citation>
    <scope>NUCLEOTIDE SEQUENCE [LARGE SCALE GENOMIC DNA]</scope>
    <source>
        <strain evidence="3">cv. 10/8</strain>
        <tissue evidence="2">Leaf</tissue>
    </source>
</reference>
<evidence type="ECO:0000256" key="1">
    <source>
        <dbReference type="SAM" id="MobiDB-lite"/>
    </source>
</evidence>
<gene>
    <name evidence="2" type="ORF">A2U01_0100347</name>
</gene>
<evidence type="ECO:0000313" key="2">
    <source>
        <dbReference type="EMBL" id="MCI79076.1"/>
    </source>
</evidence>
<keyword evidence="3" id="KW-1185">Reference proteome</keyword>
<feature type="non-terminal residue" evidence="2">
    <location>
        <position position="1"/>
    </location>
</feature>
<feature type="region of interest" description="Disordered" evidence="1">
    <location>
        <begin position="1"/>
        <end position="37"/>
    </location>
</feature>
<proteinExistence type="predicted"/>